<reference evidence="2 3" key="1">
    <citation type="journal article" date="2020" name="Int. J. Syst. Evol. Microbiol.">
        <title>Reclassification of Streptomyces castelarensis and Streptomyces sporoclivatus as later heterotypic synonyms of Streptomyces antimycoticus.</title>
        <authorList>
            <person name="Komaki H."/>
            <person name="Tamura T."/>
        </authorList>
    </citation>
    <scope>NUCLEOTIDE SEQUENCE [LARGE SCALE GENOMIC DNA]</scope>
    <source>
        <strain evidence="2 3">NBRC 13459</strain>
    </source>
</reference>
<accession>A0A4D4LAT5</accession>
<keyword evidence="3" id="KW-1185">Reference proteome</keyword>
<comment type="caution">
    <text evidence="2">The sequence shown here is derived from an EMBL/GenBank/DDBJ whole genome shotgun (WGS) entry which is preliminary data.</text>
</comment>
<organism evidence="2 3">
    <name type="scientific">Streptomyces violaceusniger</name>
    <dbReference type="NCBI Taxonomy" id="68280"/>
    <lineage>
        <taxon>Bacteria</taxon>
        <taxon>Bacillati</taxon>
        <taxon>Actinomycetota</taxon>
        <taxon>Actinomycetes</taxon>
        <taxon>Kitasatosporales</taxon>
        <taxon>Streptomycetaceae</taxon>
        <taxon>Streptomyces</taxon>
        <taxon>Streptomyces violaceusniger group</taxon>
    </lineage>
</organism>
<gene>
    <name evidence="2" type="ORF">SVIO_089750</name>
</gene>
<name>A0A4D4LAT5_STRVO</name>
<dbReference type="Pfam" id="PF04149">
    <property type="entry name" value="DUF397"/>
    <property type="match status" value="1"/>
</dbReference>
<proteinExistence type="predicted"/>
<feature type="domain" description="DUF397" evidence="1">
    <location>
        <begin position="46"/>
        <end position="91"/>
    </location>
</feature>
<protein>
    <recommendedName>
        <fullName evidence="1">DUF397 domain-containing protein</fullName>
    </recommendedName>
</protein>
<dbReference type="AlphaFoldDB" id="A0A4D4LAT5"/>
<sequence length="98" mass="10447">MADNRPAPHRFRGLMTLGSPCCWSSPSDAVLRIAPFRMGARRPFSGGQCIEVAANLVASRGVVPVRDSKDPHGPALVFEPCAWSSFVAAVKCGERPAP</sequence>
<dbReference type="Proteomes" id="UP000301309">
    <property type="component" value="Unassembled WGS sequence"/>
</dbReference>
<evidence type="ECO:0000313" key="2">
    <source>
        <dbReference type="EMBL" id="GDY58352.1"/>
    </source>
</evidence>
<dbReference type="EMBL" id="BJHW01000002">
    <property type="protein sequence ID" value="GDY58352.1"/>
    <property type="molecule type" value="Genomic_DNA"/>
</dbReference>
<dbReference type="InterPro" id="IPR007278">
    <property type="entry name" value="DUF397"/>
</dbReference>
<evidence type="ECO:0000259" key="1">
    <source>
        <dbReference type="Pfam" id="PF04149"/>
    </source>
</evidence>
<evidence type="ECO:0000313" key="3">
    <source>
        <dbReference type="Proteomes" id="UP000301309"/>
    </source>
</evidence>